<keyword evidence="4" id="KW-1185">Reference proteome</keyword>
<feature type="signal peptide" evidence="2">
    <location>
        <begin position="1"/>
        <end position="25"/>
    </location>
</feature>
<dbReference type="EMBL" id="JBBWUH010000015">
    <property type="protein sequence ID" value="KAK8152079.1"/>
    <property type="molecule type" value="Genomic_DNA"/>
</dbReference>
<evidence type="ECO:0000313" key="4">
    <source>
        <dbReference type="Proteomes" id="UP001456524"/>
    </source>
</evidence>
<organism evidence="3 4">
    <name type="scientific">Phyllosticta citrichinensis</name>
    <dbReference type="NCBI Taxonomy" id="1130410"/>
    <lineage>
        <taxon>Eukaryota</taxon>
        <taxon>Fungi</taxon>
        <taxon>Dikarya</taxon>
        <taxon>Ascomycota</taxon>
        <taxon>Pezizomycotina</taxon>
        <taxon>Dothideomycetes</taxon>
        <taxon>Dothideomycetes incertae sedis</taxon>
        <taxon>Botryosphaeriales</taxon>
        <taxon>Phyllostictaceae</taxon>
        <taxon>Phyllosticta</taxon>
    </lineage>
</organism>
<feature type="region of interest" description="Disordered" evidence="1">
    <location>
        <begin position="24"/>
        <end position="53"/>
    </location>
</feature>
<sequence>MYVCHLVLSCPGCIMLLMSSDSSLSSDQDSGDDDSYTTAPSHHSLPSPSPSPSPPWPLYIFCLILGFATGFKLLPLPADQAPPPPPPTPSVDFQVLHPNNLRAFGVLPTHAATSDVCLAQVYATYDDMHRTWDPDSCQYAAFEYWQCYEMRRRVKSRVSLAHAACLNHEARAALVADFVEK</sequence>
<dbReference type="Proteomes" id="UP001456524">
    <property type="component" value="Unassembled WGS sequence"/>
</dbReference>
<name>A0ABR1XFH1_9PEZI</name>
<reference evidence="3 4" key="1">
    <citation type="journal article" date="2022" name="G3 (Bethesda)">
        <title>Enemy or ally: a genomic approach to elucidate the lifestyle of Phyllosticta citrichinaensis.</title>
        <authorList>
            <person name="Buijs V.A."/>
            <person name="Groenewald J.Z."/>
            <person name="Haridas S."/>
            <person name="LaButti K.M."/>
            <person name="Lipzen A."/>
            <person name="Martin F.M."/>
            <person name="Barry K."/>
            <person name="Grigoriev I.V."/>
            <person name="Crous P.W."/>
            <person name="Seidl M.F."/>
        </authorList>
    </citation>
    <scope>NUCLEOTIDE SEQUENCE [LARGE SCALE GENOMIC DNA]</scope>
    <source>
        <strain evidence="3 4">CBS 129764</strain>
    </source>
</reference>
<protein>
    <submittedName>
        <fullName evidence="3">Uncharacterized protein</fullName>
    </submittedName>
</protein>
<proteinExistence type="predicted"/>
<feature type="chain" id="PRO_5045554052" evidence="2">
    <location>
        <begin position="26"/>
        <end position="181"/>
    </location>
</feature>
<evidence type="ECO:0000313" key="3">
    <source>
        <dbReference type="EMBL" id="KAK8152079.1"/>
    </source>
</evidence>
<comment type="caution">
    <text evidence="3">The sequence shown here is derived from an EMBL/GenBank/DDBJ whole genome shotgun (WGS) entry which is preliminary data.</text>
</comment>
<evidence type="ECO:0000256" key="1">
    <source>
        <dbReference type="SAM" id="MobiDB-lite"/>
    </source>
</evidence>
<accession>A0ABR1XFH1</accession>
<keyword evidence="2" id="KW-0732">Signal</keyword>
<evidence type="ECO:0000256" key="2">
    <source>
        <dbReference type="SAM" id="SignalP"/>
    </source>
</evidence>
<gene>
    <name evidence="3" type="ORF">IWX90DRAFT_445921</name>
</gene>